<accession>A0A221ST41</accession>
<dbReference type="Pfam" id="PF13472">
    <property type="entry name" value="Lipase_GDSL_2"/>
    <property type="match status" value="1"/>
</dbReference>
<dbReference type="InterPro" id="IPR013830">
    <property type="entry name" value="SGNH_hydro"/>
</dbReference>
<dbReference type="AlphaFoldDB" id="A0A221ST41"/>
<evidence type="ECO:0000259" key="1">
    <source>
        <dbReference type="Pfam" id="PF13472"/>
    </source>
</evidence>
<name>A0A221ST41_9DEIO</name>
<sequence length="213" mass="23823">MAVHLPTEPLRALFIGDSITDVGRRDDPDGLGHGYVARIREELLCRDPAHAPEVLNRGVSGDTVRDLARRWQVDVLDLDPDLLSVKIGVNDVWRAFGTRAHEAVPEDEFRETLTALLRAVQAPDRTLVLVAPFMVEPDRRDEMRVQVVRRAALVAEVAQELGAALVELQPAFDRVMRVSPPVWWSADEVHPTRAGHHLIAREWLRVAGPLLQA</sequence>
<dbReference type="GO" id="GO:0004622">
    <property type="term" value="F:phosphatidylcholine lysophospholipase activity"/>
    <property type="evidence" value="ECO:0007669"/>
    <property type="project" value="TreeGrafter"/>
</dbReference>
<reference evidence="2 3" key="1">
    <citation type="submission" date="2017-05" db="EMBL/GenBank/DDBJ databases">
        <title>The complete genome sequence of Deinococcus ficus isolated from the rhizosphere of the Ficus religiosa L. in Taiwan.</title>
        <authorList>
            <person name="Wu K.-M."/>
            <person name="Liao T.-L."/>
            <person name="Liu Y.-M."/>
            <person name="Young C.-C."/>
            <person name="Tsai S.-F."/>
        </authorList>
    </citation>
    <scope>NUCLEOTIDE SEQUENCE [LARGE SCALE GENOMIC DNA]</scope>
    <source>
        <strain evidence="2 3">CC-FR2-10</strain>
    </source>
</reference>
<protein>
    <recommendedName>
        <fullName evidence="1">SGNH hydrolase-type esterase domain-containing protein</fullName>
    </recommendedName>
</protein>
<dbReference type="InterPro" id="IPR051532">
    <property type="entry name" value="Ester_Hydrolysis_Enzymes"/>
</dbReference>
<dbReference type="InterPro" id="IPR036514">
    <property type="entry name" value="SGNH_hydro_sf"/>
</dbReference>
<proteinExistence type="predicted"/>
<gene>
    <name evidence="2" type="ORF">DFI_01175</name>
</gene>
<dbReference type="PANTHER" id="PTHR30383:SF5">
    <property type="entry name" value="SGNH HYDROLASE-TYPE ESTERASE DOMAIN-CONTAINING PROTEIN"/>
    <property type="match status" value="1"/>
</dbReference>
<keyword evidence="3" id="KW-1185">Reference proteome</keyword>
<evidence type="ECO:0000313" key="2">
    <source>
        <dbReference type="EMBL" id="ASN79804.1"/>
    </source>
</evidence>
<dbReference type="EMBL" id="CP021081">
    <property type="protein sequence ID" value="ASN79804.1"/>
    <property type="molecule type" value="Genomic_DNA"/>
</dbReference>
<dbReference type="Proteomes" id="UP000259030">
    <property type="component" value="Chromosome"/>
</dbReference>
<organism evidence="2 3">
    <name type="scientific">Deinococcus ficus</name>
    <dbReference type="NCBI Taxonomy" id="317577"/>
    <lineage>
        <taxon>Bacteria</taxon>
        <taxon>Thermotogati</taxon>
        <taxon>Deinococcota</taxon>
        <taxon>Deinococci</taxon>
        <taxon>Deinococcales</taxon>
        <taxon>Deinococcaceae</taxon>
        <taxon>Deinococcus</taxon>
    </lineage>
</organism>
<dbReference type="PANTHER" id="PTHR30383">
    <property type="entry name" value="THIOESTERASE 1/PROTEASE 1/LYSOPHOSPHOLIPASE L1"/>
    <property type="match status" value="1"/>
</dbReference>
<dbReference type="STRING" id="317577.GCA_000419625_00913"/>
<feature type="domain" description="SGNH hydrolase-type esterase" evidence="1">
    <location>
        <begin position="14"/>
        <end position="197"/>
    </location>
</feature>
<dbReference type="SUPFAM" id="SSF52266">
    <property type="entry name" value="SGNH hydrolase"/>
    <property type="match status" value="1"/>
</dbReference>
<dbReference type="RefSeq" id="WP_043778754.1">
    <property type="nucleotide sequence ID" value="NZ_CP021081.1"/>
</dbReference>
<dbReference type="Gene3D" id="3.40.50.1110">
    <property type="entry name" value="SGNH hydrolase"/>
    <property type="match status" value="1"/>
</dbReference>
<dbReference type="KEGG" id="dfc:DFI_01175"/>
<evidence type="ECO:0000313" key="3">
    <source>
        <dbReference type="Proteomes" id="UP000259030"/>
    </source>
</evidence>